<keyword evidence="3" id="KW-0378">Hydrolase</keyword>
<name>A0AAD9D8L2_9STRA</name>
<dbReference type="PANTHER" id="PTHR22946:SF0">
    <property type="entry name" value="DIENELACTONE HYDROLASE DOMAIN-CONTAINING PROTEIN"/>
    <property type="match status" value="1"/>
</dbReference>
<evidence type="ECO:0000256" key="1">
    <source>
        <dbReference type="SAM" id="SignalP"/>
    </source>
</evidence>
<feature type="chain" id="PRO_5041980371" evidence="1">
    <location>
        <begin position="25"/>
        <end position="577"/>
    </location>
</feature>
<dbReference type="PANTHER" id="PTHR22946">
    <property type="entry name" value="DIENELACTONE HYDROLASE DOMAIN-CONTAINING PROTEIN-RELATED"/>
    <property type="match status" value="1"/>
</dbReference>
<gene>
    <name evidence="3" type="ORF">QTG54_012290</name>
</gene>
<dbReference type="GO" id="GO:0008806">
    <property type="term" value="F:carboxymethylenebutenolidase activity"/>
    <property type="evidence" value="ECO:0007669"/>
    <property type="project" value="UniProtKB-EC"/>
</dbReference>
<dbReference type="AlphaFoldDB" id="A0AAD9D8L2"/>
<evidence type="ECO:0000313" key="3">
    <source>
        <dbReference type="EMBL" id="KAK1736845.1"/>
    </source>
</evidence>
<dbReference type="InterPro" id="IPR050261">
    <property type="entry name" value="FrsA_esterase"/>
</dbReference>
<dbReference type="InterPro" id="IPR002925">
    <property type="entry name" value="Dienelactn_hydro"/>
</dbReference>
<organism evidence="3 4">
    <name type="scientific">Skeletonema marinoi</name>
    <dbReference type="NCBI Taxonomy" id="267567"/>
    <lineage>
        <taxon>Eukaryota</taxon>
        <taxon>Sar</taxon>
        <taxon>Stramenopiles</taxon>
        <taxon>Ochrophyta</taxon>
        <taxon>Bacillariophyta</taxon>
        <taxon>Coscinodiscophyceae</taxon>
        <taxon>Thalassiosirophycidae</taxon>
        <taxon>Thalassiosirales</taxon>
        <taxon>Skeletonemataceae</taxon>
        <taxon>Skeletonema</taxon>
        <taxon>Skeletonema marinoi-dohrnii complex</taxon>
    </lineage>
</organism>
<evidence type="ECO:0000259" key="2">
    <source>
        <dbReference type="Pfam" id="PF01738"/>
    </source>
</evidence>
<evidence type="ECO:0000313" key="4">
    <source>
        <dbReference type="Proteomes" id="UP001224775"/>
    </source>
</evidence>
<dbReference type="InterPro" id="IPR029058">
    <property type="entry name" value="AB_hydrolase_fold"/>
</dbReference>
<protein>
    <submittedName>
        <fullName evidence="3">Dienelactone hydrolase</fullName>
        <ecNumber evidence="3">3.1.1.45</ecNumber>
    </submittedName>
</protein>
<feature type="domain" description="Dienelactone hydrolase" evidence="2">
    <location>
        <begin position="69"/>
        <end position="283"/>
    </location>
</feature>
<dbReference type="Proteomes" id="UP001224775">
    <property type="component" value="Unassembled WGS sequence"/>
</dbReference>
<proteinExistence type="predicted"/>
<sequence length="577" mass="62022">MKFTSCCVTAAIIISSALSSNASADNDNAAIRQAKMNYPINVIAQNYTDSEGVLLQGFLSTPNTKSTTSTKKVPAVVIMNDSSGTDAYEKQRATMIANELGYVAFAADTFGVETEIPVDTGGWGGPYADFISTFIRNATLFTQRIAAAVDHVQSLPNVDETKVAILGFCLGGTGVVHYINVAGEKEGGAAAAVSIHPSLLGAWDKPLGKINIPSIFLTGGNDFLTGPQAMASLEDDMTSASTVQWETNRYAKIDHAFTNWFAETAYNARADERSWNSMRTFLADKFGQSDESSYSWESASQLDLWSEDCCEGVAFFDCGPDEEGRRDFVAHAGAKYGCPDPSCKVPTVIILPDKSESGRLFAKQRAIQIAQRYGYRTWVSEGNVAAGQYFEGVGYNSAKVALEGYGSGAQDALDFAMGGNIAGIDGEYSFKVISIFEVPENITAVNDTASTYKPQILISSGVDGDSMADVIKLESMLMGMDANYEINRYSDTSANFTDWNDLDGSYNAFAAGRSFETVESIYCEMFGEFYWEIPPQTESPTPVPPSTQAPAPSGASLSTVTTASSFVLLAVAYFLSM</sequence>
<accession>A0AAD9D8L2</accession>
<dbReference type="Gene3D" id="3.40.50.1820">
    <property type="entry name" value="alpha/beta hydrolase"/>
    <property type="match status" value="1"/>
</dbReference>
<dbReference type="EMBL" id="JATAAI010000027">
    <property type="protein sequence ID" value="KAK1736845.1"/>
    <property type="molecule type" value="Genomic_DNA"/>
</dbReference>
<dbReference type="SUPFAM" id="SSF53474">
    <property type="entry name" value="alpha/beta-Hydrolases"/>
    <property type="match status" value="1"/>
</dbReference>
<dbReference type="EC" id="3.1.1.45" evidence="3"/>
<comment type="caution">
    <text evidence="3">The sequence shown here is derived from an EMBL/GenBank/DDBJ whole genome shotgun (WGS) entry which is preliminary data.</text>
</comment>
<feature type="signal peptide" evidence="1">
    <location>
        <begin position="1"/>
        <end position="24"/>
    </location>
</feature>
<keyword evidence="1" id="KW-0732">Signal</keyword>
<keyword evidence="4" id="KW-1185">Reference proteome</keyword>
<reference evidence="3" key="1">
    <citation type="submission" date="2023-06" db="EMBL/GenBank/DDBJ databases">
        <title>Survivors Of The Sea: Transcriptome response of Skeletonema marinoi to long-term dormancy.</title>
        <authorList>
            <person name="Pinder M.I.M."/>
            <person name="Kourtchenko O."/>
            <person name="Robertson E.K."/>
            <person name="Larsson T."/>
            <person name="Maumus F."/>
            <person name="Osuna-Cruz C.M."/>
            <person name="Vancaester E."/>
            <person name="Stenow R."/>
            <person name="Vandepoele K."/>
            <person name="Ploug H."/>
            <person name="Bruchert V."/>
            <person name="Godhe A."/>
            <person name="Topel M."/>
        </authorList>
    </citation>
    <scope>NUCLEOTIDE SEQUENCE</scope>
    <source>
        <strain evidence="3">R05AC</strain>
    </source>
</reference>
<dbReference type="Pfam" id="PF01738">
    <property type="entry name" value="DLH"/>
    <property type="match status" value="1"/>
</dbReference>